<comment type="similarity">
    <text evidence="1">Belongs to the metallo-beta-lactamase superfamily. RNA-metabolizing metallo-beta-lactamase-like family. CPSF2/YSH1 subfamily.</text>
</comment>
<dbReference type="EMBL" id="JBEVYD010000005">
    <property type="protein sequence ID" value="KAL3232800.1"/>
    <property type="molecule type" value="Genomic_DNA"/>
</dbReference>
<evidence type="ECO:0000259" key="4">
    <source>
        <dbReference type="Pfam" id="PF16661"/>
    </source>
</evidence>
<accession>A0ABR4NVP1</accession>
<dbReference type="InterPro" id="IPR025069">
    <property type="entry name" value="Cpsf2_C"/>
</dbReference>
<dbReference type="Pfam" id="PF16661">
    <property type="entry name" value="Lactamase_B_6"/>
    <property type="match status" value="1"/>
</dbReference>
<reference evidence="5 6" key="1">
    <citation type="submission" date="2024-05" db="EMBL/GenBank/DDBJ databases">
        <title>Long read based assembly of the Candida bracarensis genome reveals expanded adhesin content.</title>
        <authorList>
            <person name="Marcet-Houben M."/>
            <person name="Ksiezopolska E."/>
            <person name="Gabaldon T."/>
        </authorList>
    </citation>
    <scope>NUCLEOTIDE SEQUENCE [LARGE SCALE GENOMIC DNA]</scope>
    <source>
        <strain evidence="5 6">CBM6</strain>
    </source>
</reference>
<evidence type="ECO:0000313" key="5">
    <source>
        <dbReference type="EMBL" id="KAL3232800.1"/>
    </source>
</evidence>
<feature type="domain" description="Cleavage and polyadenylation specificity factor 2 C-terminal" evidence="3">
    <location>
        <begin position="706"/>
        <end position="840"/>
    </location>
</feature>
<evidence type="ECO:0000259" key="3">
    <source>
        <dbReference type="Pfam" id="PF13299"/>
    </source>
</evidence>
<dbReference type="CDD" id="cd16293">
    <property type="entry name" value="CPSF2-like_MBL-fold"/>
    <property type="match status" value="1"/>
</dbReference>
<dbReference type="InterPro" id="IPR036866">
    <property type="entry name" value="RibonucZ/Hydroxyglut_hydro"/>
</dbReference>
<name>A0ABR4NVP1_9SACH</name>
<dbReference type="InterPro" id="IPR035639">
    <property type="entry name" value="CPSF2_MBL"/>
</dbReference>
<gene>
    <name evidence="5" type="ORF">RNJ44_04716</name>
</gene>
<proteinExistence type="inferred from homology"/>
<feature type="region of interest" description="Disordered" evidence="2">
    <location>
        <begin position="567"/>
        <end position="600"/>
    </location>
</feature>
<evidence type="ECO:0000256" key="1">
    <source>
        <dbReference type="RuleBase" id="RU365006"/>
    </source>
</evidence>
<dbReference type="Gene3D" id="3.40.50.10890">
    <property type="match status" value="1"/>
</dbReference>
<organism evidence="5 6">
    <name type="scientific">Nakaseomyces bracarensis</name>
    <dbReference type="NCBI Taxonomy" id="273131"/>
    <lineage>
        <taxon>Eukaryota</taxon>
        <taxon>Fungi</taxon>
        <taxon>Dikarya</taxon>
        <taxon>Ascomycota</taxon>
        <taxon>Saccharomycotina</taxon>
        <taxon>Saccharomycetes</taxon>
        <taxon>Saccharomycetales</taxon>
        <taxon>Saccharomycetaceae</taxon>
        <taxon>Nakaseomyces</taxon>
    </lineage>
</organism>
<dbReference type="Proteomes" id="UP001623330">
    <property type="component" value="Unassembled WGS sequence"/>
</dbReference>
<dbReference type="InterPro" id="IPR001279">
    <property type="entry name" value="Metallo-B-lactamas"/>
</dbReference>
<feature type="compositionally biased region" description="Polar residues" evidence="2">
    <location>
        <begin position="451"/>
        <end position="465"/>
    </location>
</feature>
<feature type="region of interest" description="Disordered" evidence="2">
    <location>
        <begin position="450"/>
        <end position="477"/>
    </location>
</feature>
<evidence type="ECO:0000256" key="2">
    <source>
        <dbReference type="SAM" id="MobiDB-lite"/>
    </source>
</evidence>
<evidence type="ECO:0000313" key="6">
    <source>
        <dbReference type="Proteomes" id="UP001623330"/>
    </source>
</evidence>
<comment type="subcellular location">
    <subcellularLocation>
        <location evidence="1">Nucleus</location>
    </subcellularLocation>
</comment>
<keyword evidence="6" id="KW-1185">Reference proteome</keyword>
<protein>
    <recommendedName>
        <fullName evidence="1">Cleavage and polyadenylation specificity factor subunit 2</fullName>
    </recommendedName>
    <alternativeName>
        <fullName evidence="1">Cleavage and polyadenylation specificity factor 100 kDa subunit</fullName>
    </alternativeName>
</protein>
<keyword evidence="1" id="KW-0507">mRNA processing</keyword>
<comment type="caution">
    <text evidence="5">The sequence shown here is derived from an EMBL/GenBank/DDBJ whole genome shotgun (WGS) entry which is preliminary data.</text>
</comment>
<dbReference type="SUPFAM" id="SSF56281">
    <property type="entry name" value="Metallo-hydrolase/oxidoreductase"/>
    <property type="match status" value="1"/>
</dbReference>
<keyword evidence="1" id="KW-0539">Nucleus</keyword>
<dbReference type="PANTHER" id="PTHR45922">
    <property type="entry name" value="CLEAVAGE AND POLYADENYLATION SPECIFICITY FACTOR SUBUNIT 2"/>
    <property type="match status" value="1"/>
</dbReference>
<feature type="compositionally biased region" description="Acidic residues" evidence="2">
    <location>
        <begin position="568"/>
        <end position="577"/>
    </location>
</feature>
<dbReference type="Gene3D" id="3.60.15.10">
    <property type="entry name" value="Ribonuclease Z/Hydroxyacylglutathione hydrolase-like"/>
    <property type="match status" value="1"/>
</dbReference>
<dbReference type="InterPro" id="IPR027075">
    <property type="entry name" value="CPSF2"/>
</dbReference>
<sequence>MTYTFSCCDDGAGKTTGSIIKFDNVTILIDPGYFSEKVSYSEAVKYWSNIIGDVDIILLSQPTIECLGAYTFLYYNFISHFISRIQVYATLPVSNLGRVSTIDLYVSRGILGPYDTNQLDLEDIEKSFDAINVLKYSQLVDLRSKYDGLTLFACNSGYAPGGTIWCISTYSEKLVYAYRWNHTRDSILNAASLLDNSGKPLSSLVRPSAVITNFDKFGSSQPFRKRAKAFKDILKSGLNSGGTVIIPTNIGGEFLNLFVLVHDFIYENSKNNQYSRTPIVLVSYSKARALTYAKSMLEWFSSISSKTWENRNQKSAFDIGSNFSVATPDELLNYKGSKICFVSNVDTLIDEVLEKLSGQTKITTILTTEKENISILEDMHNYWEQYSKGDQNAKPFEILDYKAKHKLKSVVFEDLSNSEVDDFSMAIERRKKKHHRTEILTKKSLKKGTSMLASANDNKNTNTTEIKSEVDTSDLDDIEDLEEDEDDEDDNEDDNLLSILEDENKNDAGEQIPVDIVIQQNSNNKHKMFPFHPPKLKKDDYGIITKFDKFIPIEAEEDIIPIKRALDIDDGDDDTSDADYSASRLNTKRTRRDQQDIDDGESKFQDNIDYLKSTTNPKRRVEKQIEVNLDCLVTVINLEGLVDMRSTSIIWPLFKTRKIISLGPSAMQNHQVVMSLTRRDIDITQIEFNKEIEFNTTIKALDIAISPELDMILNWQRISSHYTLAHVIGRLVKESAHSTTSANAEDSQNINTNREKYILKPLNTHSAVQTNGSLAIGDVRLIQLKQNLNILHHTAEFRGEGTLVVDDKVIIRKVSDSETIIDGNPSELFYSVKKMVTDMLAKI</sequence>
<keyword evidence="1" id="KW-0694">RNA-binding</keyword>
<feature type="domain" description="Metallo-beta-lactamase" evidence="4">
    <location>
        <begin position="19"/>
        <end position="211"/>
    </location>
</feature>
<dbReference type="PANTHER" id="PTHR45922:SF1">
    <property type="entry name" value="CLEAVAGE AND POLYADENYLATION SPECIFICITY FACTOR SUBUNIT 2"/>
    <property type="match status" value="1"/>
</dbReference>
<dbReference type="Pfam" id="PF13299">
    <property type="entry name" value="CPSF100_C"/>
    <property type="match status" value="1"/>
</dbReference>